<feature type="transmembrane region" description="Helical" evidence="8">
    <location>
        <begin position="799"/>
        <end position="816"/>
    </location>
</feature>
<keyword evidence="12" id="KW-0547">Nucleotide-binding</keyword>
<dbReference type="Proteomes" id="UP001165488">
    <property type="component" value="Unassembled WGS sequence"/>
</dbReference>
<organism evidence="12 13">
    <name type="scientific">Belliella calami</name>
    <dbReference type="NCBI Taxonomy" id="2923436"/>
    <lineage>
        <taxon>Bacteria</taxon>
        <taxon>Pseudomonadati</taxon>
        <taxon>Bacteroidota</taxon>
        <taxon>Cytophagia</taxon>
        <taxon>Cytophagales</taxon>
        <taxon>Cyclobacteriaceae</taxon>
        <taxon>Belliella</taxon>
    </lineage>
</organism>
<dbReference type="InterPro" id="IPR036890">
    <property type="entry name" value="HATPase_C_sf"/>
</dbReference>
<keyword evidence="5" id="KW-0238">DNA-binding</keyword>
<dbReference type="InterPro" id="IPR004358">
    <property type="entry name" value="Sig_transdc_His_kin-like_C"/>
</dbReference>
<dbReference type="EMBL" id="JAKZGS010000027">
    <property type="protein sequence ID" value="MCH7400088.1"/>
    <property type="molecule type" value="Genomic_DNA"/>
</dbReference>
<dbReference type="PROSITE" id="PS01124">
    <property type="entry name" value="HTH_ARAC_FAMILY_2"/>
    <property type="match status" value="1"/>
</dbReference>
<dbReference type="PROSITE" id="PS00041">
    <property type="entry name" value="HTH_ARAC_FAMILY_1"/>
    <property type="match status" value="1"/>
</dbReference>
<dbReference type="InterPro" id="IPR018060">
    <property type="entry name" value="HTH_AraC"/>
</dbReference>
<keyword evidence="12" id="KW-0067">ATP-binding</keyword>
<evidence type="ECO:0000259" key="9">
    <source>
        <dbReference type="PROSITE" id="PS01124"/>
    </source>
</evidence>
<dbReference type="SMART" id="SM00448">
    <property type="entry name" value="REC"/>
    <property type="match status" value="1"/>
</dbReference>
<dbReference type="Pfam" id="PF07495">
    <property type="entry name" value="Y_Y_Y"/>
    <property type="match status" value="1"/>
</dbReference>
<dbReference type="InterPro" id="IPR011110">
    <property type="entry name" value="Reg_prop"/>
</dbReference>
<dbReference type="PANTHER" id="PTHR43547">
    <property type="entry name" value="TWO-COMPONENT HISTIDINE KINASE"/>
    <property type="match status" value="1"/>
</dbReference>
<dbReference type="Pfam" id="PF07494">
    <property type="entry name" value="Reg_prop"/>
    <property type="match status" value="6"/>
</dbReference>
<feature type="domain" description="HTH araC/xylS-type" evidence="9">
    <location>
        <begin position="1264"/>
        <end position="1363"/>
    </location>
</feature>
<dbReference type="SUPFAM" id="SSF47384">
    <property type="entry name" value="Homodimeric domain of signal transducing histidine kinase"/>
    <property type="match status" value="1"/>
</dbReference>
<keyword evidence="4" id="KW-0805">Transcription regulation</keyword>
<dbReference type="Gene3D" id="3.30.565.10">
    <property type="entry name" value="Histidine kinase-like ATPase, C-terminal domain"/>
    <property type="match status" value="1"/>
</dbReference>
<dbReference type="RefSeq" id="WP_241276581.1">
    <property type="nucleotide sequence ID" value="NZ_JAKZGS010000027.1"/>
</dbReference>
<dbReference type="PROSITE" id="PS50110">
    <property type="entry name" value="RESPONSE_REGULATORY"/>
    <property type="match status" value="1"/>
</dbReference>
<sequence>MNIKPIISFLFYILFVQFTHAQDESFIINSLTIENGLSNNHVTSVLEDSKGFIWIATYDGLNKWNGYSFETFKKESNNPNSLSGNFLLNLAEDKNGNIWIGTNNAGLVRYNVSDEKFYRYFTDPSDESSIPGNIIRSIKIDNNDNVWVGTNYGLAKFQPQSDDFKRYQFPTGMASELILDTRRIIQSGKDEIIVQNSLGLFTINIQNDLIQKFNLVIEGFDGISFKNNEPFFFDSFSNFWIGSSIGLIKKDSLGKIEVFRNSLNEPKGISSVNVSYIYEDSKRNLWVGTSNKGVNLFDRINNSFSVFQEKTIESNSISNNIITHIVEDSQANLWVSTQEGGLNVLNKNSSPFSFFSHNHLDKNTLSSNKVGSIFQDESGEIWIGTKDGGLNQFNKSTGEFKRNFIKTPFVSSSILGLESADKNSLFATGWDLGLFKYNIKTGASTNLMQKAKISGKSLSPNIKGITKDSKGNVWLASHEKRGITVYDSNTGMFYNSETPGPFDPILLGIEYAVSFLEDSKKRLWIVSYAGIYVYDSKLHAFKNIEGDLSSLSSNYCFDILEDSKGNIWVGSSAGLDQIIQEGNSMKSIRWNDKLDLPINIKSILEDDNGLIWLSSNQGLTKFDPETQQIKHYRINKEIPNQEFYERSRMKSVSGELYFGGINGFLHFHPDSLFDNDPEPRLYLVDFQLFNKSQKVNQEKSPLKKTITETDFIELSYDQSVLTFEFAGLNFKPFQRLEYAYKMEGFDDQWYFVGEKRFATYTNLPSGKYNFRVQLAEGNKLLEAETSVKLLIHPPFWKTPIAYAFYLFLIIAIFYFFRKSILYREQLRNELKLEKIQIKNVTETNLMKLRFFTNVSHEFRTPLTLIKAPIEKLQSNGDLGEEEKKYHFDLIQRNAEKLLKLVDQLMDYRKMEAGSLVLETSQGDIVEFTHKVWSIFEVLAAKSNISYTFDAKIEKQIMCFDADKLDKIISNLLSNAFKNTRENGSIALTVEKIEELENEEPCILISVKDDGVGIRKKDLKRIFERFYSAQRNENDVTKGTGIGLALSQELAELHHGNISVISKKGQGAIFSLTLPVKNQMMPIIETPKPEASLVTKNNTIERTIDYSLIGEKEPSLPRVLVLEDDEELATFIYNELAEKFEVILAKNGVEGLEKAVMDIPQIIISDITMPEMDGLEFCKKIKADELTSHIPVILLTARYSQDVQLEGLESGADDYIVKPFNVEVLKLRIANLLSSRKELAKKFRDSSSFIFGSDKIEDSDSKLIHAIINIVLENIEEEKINADFIAERVNMSRSLVYLKIEALTSQSVNEFVRNIRLKKSMQLLKESSKNITEIAYAVGFSSQSYFSRSFVKQFGVTPKEFQQKGKI</sequence>
<dbReference type="InterPro" id="IPR009057">
    <property type="entry name" value="Homeodomain-like_sf"/>
</dbReference>
<comment type="catalytic activity">
    <reaction evidence="1">
        <text>ATP + protein L-histidine = ADP + protein N-phospho-L-histidine.</text>
        <dbReference type="EC" id="2.7.13.3"/>
    </reaction>
</comment>
<dbReference type="SUPFAM" id="SSF52172">
    <property type="entry name" value="CheY-like"/>
    <property type="match status" value="1"/>
</dbReference>
<keyword evidence="8" id="KW-0472">Membrane</keyword>
<dbReference type="Gene3D" id="2.60.40.10">
    <property type="entry name" value="Immunoglobulins"/>
    <property type="match status" value="1"/>
</dbReference>
<evidence type="ECO:0000313" key="12">
    <source>
        <dbReference type="EMBL" id="MCH7400088.1"/>
    </source>
</evidence>
<dbReference type="Gene3D" id="1.10.10.60">
    <property type="entry name" value="Homeodomain-like"/>
    <property type="match status" value="1"/>
</dbReference>
<keyword evidence="8" id="KW-1133">Transmembrane helix</keyword>
<dbReference type="Pfam" id="PF00072">
    <property type="entry name" value="Response_reg"/>
    <property type="match status" value="1"/>
</dbReference>
<evidence type="ECO:0000256" key="7">
    <source>
        <dbReference type="PROSITE-ProRule" id="PRU00169"/>
    </source>
</evidence>
<dbReference type="InterPro" id="IPR003661">
    <property type="entry name" value="HisK_dim/P_dom"/>
</dbReference>
<keyword evidence="6" id="KW-0804">Transcription</keyword>
<gene>
    <name evidence="12" type="ORF">MM236_18985</name>
</gene>
<dbReference type="InterPro" id="IPR001789">
    <property type="entry name" value="Sig_transdc_resp-reg_receiver"/>
</dbReference>
<evidence type="ECO:0000256" key="5">
    <source>
        <dbReference type="ARBA" id="ARBA00023125"/>
    </source>
</evidence>
<evidence type="ECO:0000256" key="3">
    <source>
        <dbReference type="ARBA" id="ARBA00022553"/>
    </source>
</evidence>
<feature type="modified residue" description="4-aspartylphosphate" evidence="7">
    <location>
        <position position="1165"/>
    </location>
</feature>
<evidence type="ECO:0000256" key="8">
    <source>
        <dbReference type="SAM" id="Phobius"/>
    </source>
</evidence>
<dbReference type="CDD" id="cd00075">
    <property type="entry name" value="HATPase"/>
    <property type="match status" value="1"/>
</dbReference>
<evidence type="ECO:0000259" key="10">
    <source>
        <dbReference type="PROSITE" id="PS50109"/>
    </source>
</evidence>
<dbReference type="CDD" id="cd00082">
    <property type="entry name" value="HisKA"/>
    <property type="match status" value="1"/>
</dbReference>
<dbReference type="InterPro" id="IPR003594">
    <property type="entry name" value="HATPase_dom"/>
</dbReference>
<protein>
    <recommendedName>
        <fullName evidence="2">histidine kinase</fullName>
        <ecNumber evidence="2">2.7.13.3</ecNumber>
    </recommendedName>
</protein>
<dbReference type="InterPro" id="IPR011006">
    <property type="entry name" value="CheY-like_superfamily"/>
</dbReference>
<evidence type="ECO:0000256" key="4">
    <source>
        <dbReference type="ARBA" id="ARBA00023015"/>
    </source>
</evidence>
<evidence type="ECO:0000259" key="11">
    <source>
        <dbReference type="PROSITE" id="PS50110"/>
    </source>
</evidence>
<dbReference type="Gene3D" id="2.130.10.10">
    <property type="entry name" value="YVTN repeat-like/Quinoprotein amine dehydrogenase"/>
    <property type="match status" value="2"/>
</dbReference>
<evidence type="ECO:0000256" key="2">
    <source>
        <dbReference type="ARBA" id="ARBA00012438"/>
    </source>
</evidence>
<dbReference type="InterPro" id="IPR005467">
    <property type="entry name" value="His_kinase_dom"/>
</dbReference>
<dbReference type="InterPro" id="IPR013783">
    <property type="entry name" value="Ig-like_fold"/>
</dbReference>
<comment type="caution">
    <text evidence="12">The sequence shown here is derived from an EMBL/GenBank/DDBJ whole genome shotgun (WGS) entry which is preliminary data.</text>
</comment>
<evidence type="ECO:0000256" key="6">
    <source>
        <dbReference type="ARBA" id="ARBA00023163"/>
    </source>
</evidence>
<proteinExistence type="predicted"/>
<accession>A0ABS9UV05</accession>
<keyword evidence="8" id="KW-0812">Transmembrane</keyword>
<dbReference type="PROSITE" id="PS50109">
    <property type="entry name" value="HIS_KIN"/>
    <property type="match status" value="1"/>
</dbReference>
<dbReference type="InterPro" id="IPR036097">
    <property type="entry name" value="HisK_dim/P_sf"/>
</dbReference>
<dbReference type="InterPro" id="IPR015943">
    <property type="entry name" value="WD40/YVTN_repeat-like_dom_sf"/>
</dbReference>
<name>A0ABS9UV05_9BACT</name>
<keyword evidence="3 7" id="KW-0597">Phosphoprotein</keyword>
<dbReference type="InterPro" id="IPR011123">
    <property type="entry name" value="Y_Y_Y"/>
</dbReference>
<dbReference type="PANTHER" id="PTHR43547:SF2">
    <property type="entry name" value="HYBRID SIGNAL TRANSDUCTION HISTIDINE KINASE C"/>
    <property type="match status" value="1"/>
</dbReference>
<dbReference type="Gene3D" id="1.10.287.130">
    <property type="match status" value="1"/>
</dbReference>
<dbReference type="CDD" id="cd17574">
    <property type="entry name" value="REC_OmpR"/>
    <property type="match status" value="1"/>
</dbReference>
<dbReference type="EC" id="2.7.13.3" evidence="2"/>
<evidence type="ECO:0000256" key="1">
    <source>
        <dbReference type="ARBA" id="ARBA00000085"/>
    </source>
</evidence>
<keyword evidence="13" id="KW-1185">Reference proteome</keyword>
<dbReference type="SMART" id="SM00388">
    <property type="entry name" value="HisKA"/>
    <property type="match status" value="1"/>
</dbReference>
<dbReference type="PRINTS" id="PR00344">
    <property type="entry name" value="BCTRLSENSOR"/>
</dbReference>
<evidence type="ECO:0000313" key="13">
    <source>
        <dbReference type="Proteomes" id="UP001165488"/>
    </source>
</evidence>
<dbReference type="SUPFAM" id="SSF63829">
    <property type="entry name" value="Calcium-dependent phosphotriesterase"/>
    <property type="match status" value="3"/>
</dbReference>
<reference evidence="12" key="1">
    <citation type="submission" date="2022-03" db="EMBL/GenBank/DDBJ databases">
        <title>De novo assembled genomes of Belliella spp. (Cyclobacteriaceae) strains.</title>
        <authorList>
            <person name="Szabo A."/>
            <person name="Korponai K."/>
            <person name="Felfoldi T."/>
        </authorList>
    </citation>
    <scope>NUCLEOTIDE SEQUENCE</scope>
    <source>
        <strain evidence="12">DSM 107340</strain>
    </source>
</reference>
<dbReference type="Pfam" id="PF02518">
    <property type="entry name" value="HATPase_c"/>
    <property type="match status" value="1"/>
</dbReference>
<dbReference type="Pfam" id="PF00512">
    <property type="entry name" value="HisKA"/>
    <property type="match status" value="1"/>
</dbReference>
<dbReference type="Pfam" id="PF12833">
    <property type="entry name" value="HTH_18"/>
    <property type="match status" value="1"/>
</dbReference>
<dbReference type="SUPFAM" id="SSF55874">
    <property type="entry name" value="ATPase domain of HSP90 chaperone/DNA topoisomerase II/histidine kinase"/>
    <property type="match status" value="1"/>
</dbReference>
<dbReference type="Gene3D" id="3.40.50.2300">
    <property type="match status" value="1"/>
</dbReference>
<dbReference type="InterPro" id="IPR018062">
    <property type="entry name" value="HTH_AraC-typ_CS"/>
</dbReference>
<dbReference type="SMART" id="SM00342">
    <property type="entry name" value="HTH_ARAC"/>
    <property type="match status" value="1"/>
</dbReference>
<dbReference type="SMART" id="SM00387">
    <property type="entry name" value="HATPase_c"/>
    <property type="match status" value="1"/>
</dbReference>
<dbReference type="SUPFAM" id="SSF46689">
    <property type="entry name" value="Homeodomain-like"/>
    <property type="match status" value="1"/>
</dbReference>
<dbReference type="GO" id="GO:0005524">
    <property type="term" value="F:ATP binding"/>
    <property type="evidence" value="ECO:0007669"/>
    <property type="project" value="UniProtKB-KW"/>
</dbReference>
<feature type="domain" description="Histidine kinase" evidence="10">
    <location>
        <begin position="853"/>
        <end position="1077"/>
    </location>
</feature>
<feature type="domain" description="Response regulatory" evidence="11">
    <location>
        <begin position="1117"/>
        <end position="1232"/>
    </location>
</feature>